<accession>A0A100W0N7</accession>
<dbReference type="STRING" id="146020.RMCB_3492"/>
<dbReference type="EMBL" id="BCSX01000028">
    <property type="protein sequence ID" value="GAS89396.1"/>
    <property type="molecule type" value="Genomic_DNA"/>
</dbReference>
<evidence type="ECO:0000313" key="4">
    <source>
        <dbReference type="Proteomes" id="UP000069620"/>
    </source>
</evidence>
<feature type="transmembrane region" description="Helical" evidence="1">
    <location>
        <begin position="325"/>
        <end position="342"/>
    </location>
</feature>
<reference evidence="4" key="1">
    <citation type="journal article" date="2016" name="Genome Announc.">
        <title>Draft Genome Sequences of Five Rapidly Growing Mycobacterium Species, M. thermoresistibile, M. fortuitum subsp. acetamidolyticum, M. canariasense, M. brisbanense, and M. novocastrense.</title>
        <authorList>
            <person name="Katahira K."/>
            <person name="Ogura Y."/>
            <person name="Gotoh Y."/>
            <person name="Hayashi T."/>
        </authorList>
    </citation>
    <scope>NUCLEOTIDE SEQUENCE [LARGE SCALE GENOMIC DNA]</scope>
    <source>
        <strain evidence="4">JCM15654</strain>
    </source>
</reference>
<dbReference type="RefSeq" id="WP_084388525.1">
    <property type="nucleotide sequence ID" value="NZ_BCSX01000028.1"/>
</dbReference>
<keyword evidence="4" id="KW-1185">Reference proteome</keyword>
<feature type="transmembrane region" description="Helical" evidence="1">
    <location>
        <begin position="6"/>
        <end position="25"/>
    </location>
</feature>
<feature type="domain" description="VWFA" evidence="2">
    <location>
        <begin position="360"/>
        <end position="438"/>
    </location>
</feature>
<organism evidence="3 4">
    <name type="scientific">Mycolicibacterium brisbanense</name>
    <dbReference type="NCBI Taxonomy" id="146020"/>
    <lineage>
        <taxon>Bacteria</taxon>
        <taxon>Bacillati</taxon>
        <taxon>Actinomycetota</taxon>
        <taxon>Actinomycetes</taxon>
        <taxon>Mycobacteriales</taxon>
        <taxon>Mycobacteriaceae</taxon>
        <taxon>Mycolicibacterium</taxon>
    </lineage>
</organism>
<keyword evidence="1" id="KW-1133">Transmembrane helix</keyword>
<dbReference type="SUPFAM" id="SSF53300">
    <property type="entry name" value="vWA-like"/>
    <property type="match status" value="1"/>
</dbReference>
<protein>
    <recommendedName>
        <fullName evidence="2">VWFA domain-containing protein</fullName>
    </recommendedName>
</protein>
<comment type="caution">
    <text evidence="3">The sequence shown here is derived from an EMBL/GenBank/DDBJ whole genome shotgun (WGS) entry which is preliminary data.</text>
</comment>
<sequence length="585" mass="61920">MDLTWWVVAMAGCLALAGCVGLAVLRPRQVSRQQLRPLANTQRLTRLPEYRRAARRRTLTTVAVTVLLLIAFVASVLVAARPTGLPSWARNAQSSAPEDIMVCVGGPQNSPAVTTTLKYFADRVTTFGTQRIGLTSANRRIVPLTRDYQYAAARFADYAQPQGSPSLVAPVSYADYTSSVEDVLAMCVTGLPPFDRTADQRRSLIYVGPQASSGGPAALFTADRVADLAHKAGVQVNVLTTGATAGPMTELAHTTGGQAFSGDSDVTAHLDQIRKHPPAAPPGLGAARSPESPEVPAIVALCAVVVLIALVVVRRRGIARWRFGLMAGAAVLLAIAVARPVFGGTTPPPAVAGAHDPSIFVLVDRSADMRISDRHGRTRLAAARDDIATLMDRYPNARFAVISFGSRAALNWPLSQDNWSLRPIVDAMTPYAATPAQAAQADVGAASTVLRYQLFGAVQQYPRAQNLVFYLGAGAPESQEPARAFDPPAGAIDGGAVVAYDTAGEAALQGVAARLGVPLLARGDEPLTGWAEKPAHEATPTATDATRFETYWILAMGAAGLLLVELYLVLRQFGRTRLVTPPESP</sequence>
<evidence type="ECO:0000259" key="2">
    <source>
        <dbReference type="Pfam" id="PF13519"/>
    </source>
</evidence>
<feature type="transmembrane region" description="Helical" evidence="1">
    <location>
        <begin position="295"/>
        <end position="313"/>
    </location>
</feature>
<dbReference type="Pfam" id="PF13519">
    <property type="entry name" value="VWA_2"/>
    <property type="match status" value="1"/>
</dbReference>
<name>A0A100W0N7_9MYCO</name>
<dbReference type="Gene3D" id="3.40.50.410">
    <property type="entry name" value="von Willebrand factor, type A domain"/>
    <property type="match status" value="1"/>
</dbReference>
<keyword evidence="1" id="KW-0812">Transmembrane</keyword>
<gene>
    <name evidence="3" type="ORF">RMCB_3492</name>
</gene>
<dbReference type="InterPro" id="IPR002035">
    <property type="entry name" value="VWF_A"/>
</dbReference>
<keyword evidence="1" id="KW-0472">Membrane</keyword>
<feature type="transmembrane region" description="Helical" evidence="1">
    <location>
        <begin position="551"/>
        <end position="570"/>
    </location>
</feature>
<evidence type="ECO:0000256" key="1">
    <source>
        <dbReference type="SAM" id="Phobius"/>
    </source>
</evidence>
<reference evidence="4" key="2">
    <citation type="submission" date="2016-02" db="EMBL/GenBank/DDBJ databases">
        <title>Draft genome sequence of five rapidly growing Mycobacterium species.</title>
        <authorList>
            <person name="Katahira K."/>
            <person name="Gotou Y."/>
            <person name="Iida K."/>
            <person name="Ogura Y."/>
            <person name="Hayashi T."/>
        </authorList>
    </citation>
    <scope>NUCLEOTIDE SEQUENCE [LARGE SCALE GENOMIC DNA]</scope>
    <source>
        <strain evidence="4">JCM15654</strain>
    </source>
</reference>
<dbReference type="InterPro" id="IPR036465">
    <property type="entry name" value="vWFA_dom_sf"/>
</dbReference>
<feature type="transmembrane region" description="Helical" evidence="1">
    <location>
        <begin position="59"/>
        <end position="80"/>
    </location>
</feature>
<dbReference type="Proteomes" id="UP000069620">
    <property type="component" value="Unassembled WGS sequence"/>
</dbReference>
<proteinExistence type="predicted"/>
<evidence type="ECO:0000313" key="3">
    <source>
        <dbReference type="EMBL" id="GAS89396.1"/>
    </source>
</evidence>
<dbReference type="AlphaFoldDB" id="A0A100W0N7"/>